<name>A0A3E1EWF2_9FLAO</name>
<feature type="chain" id="PRO_5017641895" evidence="2">
    <location>
        <begin position="24"/>
        <end position="952"/>
    </location>
</feature>
<dbReference type="InterPro" id="IPR013783">
    <property type="entry name" value="Ig-like_fold"/>
</dbReference>
<reference evidence="4 5" key="1">
    <citation type="submission" date="2018-08" db="EMBL/GenBank/DDBJ databases">
        <title>The draft genome squence of Brumimicrobium sp. N62.</title>
        <authorList>
            <person name="Du Z.-J."/>
            <person name="Luo H.-R."/>
        </authorList>
    </citation>
    <scope>NUCLEOTIDE SEQUENCE [LARGE SCALE GENOMIC DNA]</scope>
    <source>
        <strain evidence="4 5">N62</strain>
    </source>
</reference>
<dbReference type="OrthoDB" id="1113525at2"/>
<dbReference type="Pfam" id="PF18962">
    <property type="entry name" value="Por_Secre_tail"/>
    <property type="match status" value="1"/>
</dbReference>
<dbReference type="AlphaFoldDB" id="A0A3E1EWF2"/>
<dbReference type="SMART" id="SM00060">
    <property type="entry name" value="FN3"/>
    <property type="match status" value="3"/>
</dbReference>
<dbReference type="Gene3D" id="2.60.40.10">
    <property type="entry name" value="Immunoglobulins"/>
    <property type="match status" value="2"/>
</dbReference>
<dbReference type="CDD" id="cd00063">
    <property type="entry name" value="FN3"/>
    <property type="match status" value="2"/>
</dbReference>
<sequence>METTTIKSLLFFLIFGVNAIAQSYCTPSTVNSGSQFYYFKSINAETDLLYTSSTTPPGGHEDATTLLFESYETQTIDFKYYFYGLNPTVNIWIDWNNDYTFDASEHIVSLTGYSIYTYSYTIPQGTLPGNYRVRVRGEANGNPPSCGSINTGASADFNLTILSPPSCIPPNFLTVNNATTGFADFSWTDFNNASEWQIEYVDLGMPLGSGNRISNITNNNYLVPVTPGEEYDFYVRSICNIGDTSIWVGPISYQYCIGYGYSTSRYLSIINSEGAFSDINYNTSTNPTDGYANETSQTFEAYEGQSFEILTAFNNSPSDVKIWIDWNGNLTFDQSELISDESNSALITHDITVPNGTPIGDYRVRIRGKESSTTSLTTCGDFTYGSTVDFNLSVIPQPNCLRPTDIVASSASPNSVDIGWTDPNGASEWEIRYGDHGFVPSPFYTFTQSVVNTNPFTLNITPGEEYDFYVRSICGPGDTSSWSGPFEYRYCDPYSLSNSRFISSVNSMGALDNISFSTFTPPQNGYSDETSQNFTSFEDQSFFISTDFFGGFCAVNLWVDWNKNRAFEPSELMGTDNGPSSNKTFLITVPNGVNIDDYRMRIRGEKSQGTPPPSCGLISSGSSIDFQLSIVQEPTCATSTNLMSNHIEQTAIEIGWTSTGAANYWNIEYGPTGFTQGSGVTMLDSVNSNPYLITGLTPNESYDFYIQSECGINQSTWTGPFTFSTLACPTIIEPDVHEACESFTWIDGNTYTSSNNSATYTFIEGASNGCDSTLILDLTIHHENDAGSNNSIYACINEPIDLDTLTNASSPGEWFDESFNPLGQSVITTPSIDDVIKYYRIISEGSCEADTAHVYIEVEGNCDYLSNTQDKLIELSVFPNPAKDQITILNPSQIAELKIEMIDMNGRVILVENQILNNVEKATINIHKFENGIYTLNIYNTENQKTFKIVKL</sequence>
<dbReference type="InterPro" id="IPR036116">
    <property type="entry name" value="FN3_sf"/>
</dbReference>
<feature type="signal peptide" evidence="2">
    <location>
        <begin position="1"/>
        <end position="23"/>
    </location>
</feature>
<organism evidence="4 5">
    <name type="scientific">Brumimicrobium aurantiacum</name>
    <dbReference type="NCBI Taxonomy" id="1737063"/>
    <lineage>
        <taxon>Bacteria</taxon>
        <taxon>Pseudomonadati</taxon>
        <taxon>Bacteroidota</taxon>
        <taxon>Flavobacteriia</taxon>
        <taxon>Flavobacteriales</taxon>
        <taxon>Crocinitomicaceae</taxon>
        <taxon>Brumimicrobium</taxon>
    </lineage>
</organism>
<keyword evidence="5" id="KW-1185">Reference proteome</keyword>
<feature type="domain" description="Fibronectin type-III" evidence="3">
    <location>
        <begin position="402"/>
        <end position="494"/>
    </location>
</feature>
<dbReference type="InterPro" id="IPR045474">
    <property type="entry name" value="GEVED"/>
</dbReference>
<evidence type="ECO:0000256" key="2">
    <source>
        <dbReference type="SAM" id="SignalP"/>
    </source>
</evidence>
<feature type="domain" description="Fibronectin type-III" evidence="3">
    <location>
        <begin position="630"/>
        <end position="728"/>
    </location>
</feature>
<accession>A0A3E1EWF2</accession>
<evidence type="ECO:0000313" key="5">
    <source>
        <dbReference type="Proteomes" id="UP000257127"/>
    </source>
</evidence>
<proteinExistence type="predicted"/>
<evidence type="ECO:0000256" key="1">
    <source>
        <dbReference type="ARBA" id="ARBA00022729"/>
    </source>
</evidence>
<dbReference type="SUPFAM" id="SSF49265">
    <property type="entry name" value="Fibronectin type III"/>
    <property type="match status" value="3"/>
</dbReference>
<dbReference type="InterPro" id="IPR003961">
    <property type="entry name" value="FN3_dom"/>
</dbReference>
<evidence type="ECO:0000313" key="4">
    <source>
        <dbReference type="EMBL" id="RFC53885.1"/>
    </source>
</evidence>
<comment type="caution">
    <text evidence="4">The sequence shown here is derived from an EMBL/GenBank/DDBJ whole genome shotgun (WGS) entry which is preliminary data.</text>
</comment>
<keyword evidence="1 2" id="KW-0732">Signal</keyword>
<dbReference type="NCBIfam" id="TIGR04183">
    <property type="entry name" value="Por_Secre_tail"/>
    <property type="match status" value="1"/>
</dbReference>
<dbReference type="RefSeq" id="WP_116881166.1">
    <property type="nucleotide sequence ID" value="NZ_QURB01000006.1"/>
</dbReference>
<dbReference type="Proteomes" id="UP000257127">
    <property type="component" value="Unassembled WGS sequence"/>
</dbReference>
<dbReference type="PROSITE" id="PS50853">
    <property type="entry name" value="FN3"/>
    <property type="match status" value="2"/>
</dbReference>
<gene>
    <name evidence="4" type="ORF">DXU93_10070</name>
</gene>
<dbReference type="EMBL" id="QURB01000006">
    <property type="protein sequence ID" value="RFC53885.1"/>
    <property type="molecule type" value="Genomic_DNA"/>
</dbReference>
<dbReference type="InterPro" id="IPR026444">
    <property type="entry name" value="Secre_tail"/>
</dbReference>
<dbReference type="Pfam" id="PF20009">
    <property type="entry name" value="GEVED"/>
    <property type="match status" value="3"/>
</dbReference>
<protein>
    <submittedName>
        <fullName evidence="4">T9SS C-terminal target domain-containing protein</fullName>
    </submittedName>
</protein>
<evidence type="ECO:0000259" key="3">
    <source>
        <dbReference type="PROSITE" id="PS50853"/>
    </source>
</evidence>